<comment type="caution">
    <text evidence="2">The sequence shown here is derived from an EMBL/GenBank/DDBJ whole genome shotgun (WGS) entry which is preliminary data.</text>
</comment>
<dbReference type="InterPro" id="IPR023365">
    <property type="entry name" value="Sortase_dom-sf"/>
</dbReference>
<name>A0A8J3MT08_9CHLR</name>
<dbReference type="AlphaFoldDB" id="A0A8J3MT08"/>
<sequence>MASLGSKTPTVPRSGADLNIATARLQIPRIGVDAPIEPVGFAGSNLDVPRRNRWTGVGWFNRGPLPGQRGSAVIDGHLDRPGGVPAVFWNLHQLRVGDSVMVSDNEGHRLRFHVIKVDQYSPQRAPLQAIFADTSGKFLNLITCEGSWDSVAQQTILRRVVYTSLD</sequence>
<evidence type="ECO:0000313" key="2">
    <source>
        <dbReference type="EMBL" id="GHO46675.1"/>
    </source>
</evidence>
<dbReference type="Pfam" id="PF04203">
    <property type="entry name" value="Sortase"/>
    <property type="match status" value="1"/>
</dbReference>
<dbReference type="Gene3D" id="2.40.260.10">
    <property type="entry name" value="Sortase"/>
    <property type="match status" value="1"/>
</dbReference>
<keyword evidence="3" id="KW-1185">Reference proteome</keyword>
<dbReference type="EMBL" id="BNJF01000002">
    <property type="protein sequence ID" value="GHO46675.1"/>
    <property type="molecule type" value="Genomic_DNA"/>
</dbReference>
<keyword evidence="1" id="KW-0378">Hydrolase</keyword>
<proteinExistence type="predicted"/>
<dbReference type="GO" id="GO:0016787">
    <property type="term" value="F:hydrolase activity"/>
    <property type="evidence" value="ECO:0007669"/>
    <property type="project" value="UniProtKB-KW"/>
</dbReference>
<dbReference type="InterPro" id="IPR042001">
    <property type="entry name" value="Sortase_F"/>
</dbReference>
<dbReference type="InterPro" id="IPR005754">
    <property type="entry name" value="Sortase"/>
</dbReference>
<evidence type="ECO:0000313" key="3">
    <source>
        <dbReference type="Proteomes" id="UP000612362"/>
    </source>
</evidence>
<dbReference type="SUPFAM" id="SSF63817">
    <property type="entry name" value="Sortase"/>
    <property type="match status" value="1"/>
</dbReference>
<evidence type="ECO:0000256" key="1">
    <source>
        <dbReference type="ARBA" id="ARBA00022801"/>
    </source>
</evidence>
<accession>A0A8J3MT08</accession>
<reference evidence="2" key="1">
    <citation type="submission" date="2020-10" db="EMBL/GenBank/DDBJ databases">
        <title>Taxonomic study of unclassified bacteria belonging to the class Ktedonobacteria.</title>
        <authorList>
            <person name="Yabe S."/>
            <person name="Wang C.M."/>
            <person name="Zheng Y."/>
            <person name="Sakai Y."/>
            <person name="Cavaletti L."/>
            <person name="Monciardini P."/>
            <person name="Donadio S."/>
        </authorList>
    </citation>
    <scope>NUCLEOTIDE SEQUENCE</scope>
    <source>
        <strain evidence="2">SOSP1-1</strain>
    </source>
</reference>
<gene>
    <name evidence="2" type="ORF">KSX_48380</name>
</gene>
<dbReference type="CDD" id="cd05829">
    <property type="entry name" value="Sortase_F"/>
    <property type="match status" value="1"/>
</dbReference>
<protein>
    <recommendedName>
        <fullName evidence="4">Class F sortase</fullName>
    </recommendedName>
</protein>
<organism evidence="2 3">
    <name type="scientific">Ktedonospora formicarum</name>
    <dbReference type="NCBI Taxonomy" id="2778364"/>
    <lineage>
        <taxon>Bacteria</taxon>
        <taxon>Bacillati</taxon>
        <taxon>Chloroflexota</taxon>
        <taxon>Ktedonobacteria</taxon>
        <taxon>Ktedonobacterales</taxon>
        <taxon>Ktedonobacteraceae</taxon>
        <taxon>Ktedonospora</taxon>
    </lineage>
</organism>
<dbReference type="Proteomes" id="UP000612362">
    <property type="component" value="Unassembled WGS sequence"/>
</dbReference>
<evidence type="ECO:0008006" key="4">
    <source>
        <dbReference type="Google" id="ProtNLM"/>
    </source>
</evidence>